<feature type="domain" description="Fibronectin type-III" evidence="3">
    <location>
        <begin position="532"/>
        <end position="624"/>
    </location>
</feature>
<dbReference type="SUPFAM" id="SSF49265">
    <property type="entry name" value="Fibronectin type III"/>
    <property type="match status" value="4"/>
</dbReference>
<dbReference type="SMART" id="SM00060">
    <property type="entry name" value="FN3"/>
    <property type="match status" value="4"/>
</dbReference>
<dbReference type="InterPro" id="IPR013783">
    <property type="entry name" value="Ig-like_fold"/>
</dbReference>
<name>A0A841N3M8_9FLAO</name>
<dbReference type="AlphaFoldDB" id="A0A841N3M8"/>
<dbReference type="InterPro" id="IPR056600">
    <property type="entry name" value="GBD_T9SS_assoc"/>
</dbReference>
<evidence type="ECO:0000313" key="4">
    <source>
        <dbReference type="EMBL" id="MBB6369341.1"/>
    </source>
</evidence>
<comment type="caution">
    <text evidence="4">The sequence shown here is derived from an EMBL/GenBank/DDBJ whole genome shotgun (WGS) entry which is preliminary data.</text>
</comment>
<protein>
    <recommendedName>
        <fullName evidence="3">Fibronectin type-III domain-containing protein</fullName>
    </recommendedName>
</protein>
<feature type="domain" description="Fibronectin type-III" evidence="3">
    <location>
        <begin position="803"/>
        <end position="893"/>
    </location>
</feature>
<dbReference type="InterPro" id="IPR036116">
    <property type="entry name" value="FN3_sf"/>
</dbReference>
<dbReference type="Pfam" id="PF23759">
    <property type="entry name" value="GBD_T9SS_assoc"/>
    <property type="match status" value="2"/>
</dbReference>
<evidence type="ECO:0000313" key="5">
    <source>
        <dbReference type="Proteomes" id="UP000589738"/>
    </source>
</evidence>
<gene>
    <name evidence="4" type="ORF">HNP36_000394</name>
</gene>
<dbReference type="CDD" id="cd00063">
    <property type="entry name" value="FN3"/>
    <property type="match status" value="1"/>
</dbReference>
<dbReference type="Pfam" id="PF00041">
    <property type="entry name" value="fn3"/>
    <property type="match status" value="1"/>
</dbReference>
<proteinExistence type="predicted"/>
<reference evidence="4 5" key="1">
    <citation type="submission" date="2020-08" db="EMBL/GenBank/DDBJ databases">
        <title>Functional genomics of gut bacteria from endangered species of beetles.</title>
        <authorList>
            <person name="Carlos-Shanley C."/>
        </authorList>
    </citation>
    <scope>NUCLEOTIDE SEQUENCE [LARGE SCALE GENOMIC DNA]</scope>
    <source>
        <strain evidence="4 5">S00136</strain>
    </source>
</reference>
<accession>A0A841N3M8</accession>
<evidence type="ECO:0000259" key="3">
    <source>
        <dbReference type="PROSITE" id="PS50853"/>
    </source>
</evidence>
<dbReference type="Gene3D" id="2.60.40.10">
    <property type="entry name" value="Immunoglobulins"/>
    <property type="match status" value="3"/>
</dbReference>
<dbReference type="SUPFAM" id="SSF49899">
    <property type="entry name" value="Concanavalin A-like lectins/glucanases"/>
    <property type="match status" value="1"/>
</dbReference>
<feature type="signal peptide" evidence="2">
    <location>
        <begin position="1"/>
        <end position="18"/>
    </location>
</feature>
<dbReference type="Gene3D" id="2.60.120.200">
    <property type="match status" value="1"/>
</dbReference>
<dbReference type="GO" id="GO:0005975">
    <property type="term" value="P:carbohydrate metabolic process"/>
    <property type="evidence" value="ECO:0007669"/>
    <property type="project" value="UniProtKB-ARBA"/>
</dbReference>
<organism evidence="4 5">
    <name type="scientific">Chryseobacterium shigense</name>
    <dbReference type="NCBI Taxonomy" id="297244"/>
    <lineage>
        <taxon>Bacteria</taxon>
        <taxon>Pseudomonadati</taxon>
        <taxon>Bacteroidota</taxon>
        <taxon>Flavobacteriia</taxon>
        <taxon>Flavobacteriales</taxon>
        <taxon>Weeksellaceae</taxon>
        <taxon>Chryseobacterium group</taxon>
        <taxon>Chryseobacterium</taxon>
    </lineage>
</organism>
<dbReference type="Pfam" id="PF18962">
    <property type="entry name" value="Por_Secre_tail"/>
    <property type="match status" value="1"/>
</dbReference>
<dbReference type="Proteomes" id="UP000589738">
    <property type="component" value="Unassembled WGS sequence"/>
</dbReference>
<dbReference type="NCBIfam" id="TIGR04183">
    <property type="entry name" value="Por_Secre_tail"/>
    <property type="match status" value="1"/>
</dbReference>
<evidence type="ECO:0000256" key="2">
    <source>
        <dbReference type="SAM" id="SignalP"/>
    </source>
</evidence>
<feature type="chain" id="PRO_5032502663" description="Fibronectin type-III domain-containing protein" evidence="2">
    <location>
        <begin position="19"/>
        <end position="1255"/>
    </location>
</feature>
<evidence type="ECO:0000256" key="1">
    <source>
        <dbReference type="ARBA" id="ARBA00022729"/>
    </source>
</evidence>
<dbReference type="GO" id="GO:0004553">
    <property type="term" value="F:hydrolase activity, hydrolyzing O-glycosyl compounds"/>
    <property type="evidence" value="ECO:0007669"/>
    <property type="project" value="UniProtKB-ARBA"/>
</dbReference>
<feature type="domain" description="Fibronectin type-III" evidence="3">
    <location>
        <begin position="437"/>
        <end position="529"/>
    </location>
</feature>
<keyword evidence="1 2" id="KW-0732">Signal</keyword>
<dbReference type="InterPro" id="IPR026444">
    <property type="entry name" value="Secre_tail"/>
</dbReference>
<dbReference type="PROSITE" id="PS50853">
    <property type="entry name" value="FN3"/>
    <property type="match status" value="3"/>
</dbReference>
<dbReference type="InterPro" id="IPR013320">
    <property type="entry name" value="ConA-like_dom_sf"/>
</dbReference>
<dbReference type="EMBL" id="JACHLC010000001">
    <property type="protein sequence ID" value="MBB6369341.1"/>
    <property type="molecule type" value="Genomic_DNA"/>
</dbReference>
<dbReference type="InterPro" id="IPR003961">
    <property type="entry name" value="FN3_dom"/>
</dbReference>
<dbReference type="RefSeq" id="WP_184161049.1">
    <property type="nucleotide sequence ID" value="NZ_JACHLC010000001.1"/>
</dbReference>
<keyword evidence="5" id="KW-1185">Reference proteome</keyword>
<sequence length="1255" mass="129897">MKKLLLSCLVAMSMGTYAQVGPPQATTPNTNNGYGFAQSSGTYTPLSASRTIWQSGATLGTNAVSAAINLPSVFKYNGKSYSSIYISNNGFVTLGTAAGTTTYTGLSTDTSTPYEGAFAGFAANLRNANTTTSEISYESVGSKFVVQFTDLQGNSASTAQAINFQIQFDLVTNTVSIVYGSCVSGTSTLSGEVGIRGSESSDTNNRTGTDWTATAIGTSTSSTCTLGSTNGTTVPASGLTFTFTPGTWLSTAPTYATLPFTESFSSWVNGNSTGDLPNAANWRTWPSRGDNSWRASDNTVSGFSSATGWTSANGTATVAAPAVTPAARFHAYNTVSASGYMDLYIDLSAGTGSKILSFDYINPTGTDVLKIQISTDGGTTFNTVGSTYGVSSSWSNKLVNLGANSATAVVRFIATGDNGSDDIYIDNVNISNVTCLMPDTVTVGTTTATTESVSWTIGTPAPTYDIYYSTTNTAPTSGSTPNVTGATGTTYTLTNLAPLTTYYVWVRSHCSTTDQSIWIPGPSFTTKTFCPAVTAPASSATGVSVTPTFTWTANADATGYRITIGTTSGGTDVYNNVDVGNVTNYPLPITLNNSTTYYYTINSYNAGGVTSTSCTVRSFTTVCGVITPAYTNDFASFPGTCWSLANGGTPATGPGTGTTNYWVSDGFLNVGSTGAAKINLYTTARQGWLKSPSFNLSAGGYRVKFDYGVTTYNATTASAMGSDDVVQFLVSPDGGTTWTILKTWNTANTPSNTSNTYIFDLTGYTGANTIFAVYGSDGTVDDTQDYEFFVDNFAVEAIPACDAPTGPTSTLITDSSATISWTAPATAPANGYEYYYSTTNTAPTSGTATTATSQNLTPLLPQTTYYYWVRSMCAGTQSVWVSGTFTTLATPPANDNCSGAVALTVNPGTACTATTAGNTLGATDSTVPVGTCSGTPDDDVWYSFVAGSVAHTVSLSNVVSTGTTSSTSLYTQVFSGACGSLTSIQCGTTNSTTVSGLTVGQTYYVRVYNSNGAGYNNSFNICLGTPPPPPANDVCSGAVALTVGNNFNSHPIVSSNVDAITDGTTSCQTSRGENVWFAVVVPASGKVTLETQGVTGSGFVDSVISVHTGTCGSLTSIACDDDSGTDNFSLVTVTGQTPGATLYVSVWRYTGTAGGGSTTGQFKLSAYDSSVLATSEVSGAKNDIKAYPNPFADVLNISDISKVKSVTIVDIAGRLVKTIDNPSSALQLGDLKQGLYLVTLNMQDGSKQTIKAIKK</sequence>